<accession>A0ACA9KY79</accession>
<dbReference type="EMBL" id="CAJVPM010003248">
    <property type="protein sequence ID" value="CAG8498663.1"/>
    <property type="molecule type" value="Genomic_DNA"/>
</dbReference>
<name>A0ACA9KY79_9GLOM</name>
<comment type="caution">
    <text evidence="1">The sequence shown here is derived from an EMBL/GenBank/DDBJ whole genome shotgun (WGS) entry which is preliminary data.</text>
</comment>
<gene>
    <name evidence="1" type="ORF">SCALOS_LOCUS3140</name>
</gene>
<dbReference type="Proteomes" id="UP000789860">
    <property type="component" value="Unassembled WGS sequence"/>
</dbReference>
<proteinExistence type="predicted"/>
<keyword evidence="2" id="KW-1185">Reference proteome</keyword>
<reference evidence="1" key="1">
    <citation type="submission" date="2021-06" db="EMBL/GenBank/DDBJ databases">
        <authorList>
            <person name="Kallberg Y."/>
            <person name="Tangrot J."/>
            <person name="Rosling A."/>
        </authorList>
    </citation>
    <scope>NUCLEOTIDE SEQUENCE</scope>
    <source>
        <strain evidence="1">AU212A</strain>
    </source>
</reference>
<evidence type="ECO:0000313" key="2">
    <source>
        <dbReference type="Proteomes" id="UP000789860"/>
    </source>
</evidence>
<evidence type="ECO:0000313" key="1">
    <source>
        <dbReference type="EMBL" id="CAG8498663.1"/>
    </source>
</evidence>
<sequence>MSVKFCYNFIRKTSNHRPMILQTDTLYKPNSKEHLPTASTIEKRI</sequence>
<protein>
    <submittedName>
        <fullName evidence="1">733_t:CDS:1</fullName>
    </submittedName>
</protein>
<organism evidence="1 2">
    <name type="scientific">Scutellospora calospora</name>
    <dbReference type="NCBI Taxonomy" id="85575"/>
    <lineage>
        <taxon>Eukaryota</taxon>
        <taxon>Fungi</taxon>
        <taxon>Fungi incertae sedis</taxon>
        <taxon>Mucoromycota</taxon>
        <taxon>Glomeromycotina</taxon>
        <taxon>Glomeromycetes</taxon>
        <taxon>Diversisporales</taxon>
        <taxon>Gigasporaceae</taxon>
        <taxon>Scutellospora</taxon>
    </lineage>
</organism>
<feature type="non-terminal residue" evidence="1">
    <location>
        <position position="45"/>
    </location>
</feature>